<gene>
    <name evidence="1" type="ORF">DI536_33880</name>
</gene>
<organism evidence="1 2">
    <name type="scientific">Archangium gephyra</name>
    <dbReference type="NCBI Taxonomy" id="48"/>
    <lineage>
        <taxon>Bacteria</taxon>
        <taxon>Pseudomonadati</taxon>
        <taxon>Myxococcota</taxon>
        <taxon>Myxococcia</taxon>
        <taxon>Myxococcales</taxon>
        <taxon>Cystobacterineae</taxon>
        <taxon>Archangiaceae</taxon>
        <taxon>Archangium</taxon>
    </lineage>
</organism>
<evidence type="ECO:0000313" key="1">
    <source>
        <dbReference type="EMBL" id="PZR04628.1"/>
    </source>
</evidence>
<reference evidence="1 2" key="1">
    <citation type="submission" date="2017-08" db="EMBL/GenBank/DDBJ databases">
        <title>Infants hospitalized years apart are colonized by the same room-sourced microbial strains.</title>
        <authorList>
            <person name="Brooks B."/>
            <person name="Olm M.R."/>
            <person name="Firek B.A."/>
            <person name="Baker R."/>
            <person name="Thomas B.C."/>
            <person name="Morowitz M.J."/>
            <person name="Banfield J.F."/>
        </authorList>
    </citation>
    <scope>NUCLEOTIDE SEQUENCE [LARGE SCALE GENOMIC DNA]</scope>
    <source>
        <strain evidence="1">S2_003_000_R2_14</strain>
    </source>
</reference>
<proteinExistence type="predicted"/>
<name>A0A2W5U6X4_9BACT</name>
<dbReference type="PROSITE" id="PS51257">
    <property type="entry name" value="PROKAR_LIPOPROTEIN"/>
    <property type="match status" value="1"/>
</dbReference>
<dbReference type="Proteomes" id="UP000249061">
    <property type="component" value="Unassembled WGS sequence"/>
</dbReference>
<dbReference type="AlphaFoldDB" id="A0A2W5U6X4"/>
<evidence type="ECO:0000313" key="2">
    <source>
        <dbReference type="Proteomes" id="UP000249061"/>
    </source>
</evidence>
<comment type="caution">
    <text evidence="1">The sequence shown here is derived from an EMBL/GenBank/DDBJ whole genome shotgun (WGS) entry which is preliminary data.</text>
</comment>
<dbReference type="EMBL" id="QFQP01000054">
    <property type="protein sequence ID" value="PZR04628.1"/>
    <property type="molecule type" value="Genomic_DNA"/>
</dbReference>
<sequence length="450" mass="50060">MKTFALLCVVFTAGCAHVPECTAHGGPVWNELKSEHFVMRSDADEHVAKNTVLELERIHSALQLFFTASPTVPLDVLLFRNARELGALMPSLGEEVESAYAFSVRGERLLLSGEGFLADEHVQHRAMVRELTHRFSAWSHWLNPWWLAEGLGAYLEGATIDPALDTVLFGGASRDFVQALSMWGLLPLEELWANKPSIGPRATLHRYASAWLWVHFFFNAEGAAFRRFLGELQTGVPAREAFSRQFSHLTVEQLEAKAREYVRVGDFETEFLVTPPPSKDVKTAVLPPASVHAVLASVVSQRDEVSRQISLGREVDASNADLLAERIWASNPTATEFPSLVELMTSQHPEDARGWYFASFVGEADPALERALTLDPTMWQALSSRALLRGDLELAQQAVRIAPWSQRAVWVLSAVLARRGDCVRAALQYRVAKAIPDARELPAEEPCTQR</sequence>
<protein>
    <recommendedName>
        <fullName evidence="3">DUF1570 domain-containing protein</fullName>
    </recommendedName>
</protein>
<accession>A0A2W5U6X4</accession>
<evidence type="ECO:0008006" key="3">
    <source>
        <dbReference type="Google" id="ProtNLM"/>
    </source>
</evidence>